<reference evidence="1 2" key="1">
    <citation type="submission" date="2017-06" db="EMBL/GenBank/DDBJ databases">
        <authorList>
            <person name="Kim H.J."/>
            <person name="Triplett B.A."/>
        </authorList>
    </citation>
    <scope>NUCLEOTIDE SEQUENCE [LARGE SCALE GENOMIC DNA]</scope>
</reference>
<dbReference type="RefSeq" id="YP_010662947.1">
    <property type="nucleotide sequence ID" value="NC_070890.1"/>
</dbReference>
<evidence type="ECO:0000313" key="2">
    <source>
        <dbReference type="Proteomes" id="UP000226396"/>
    </source>
</evidence>
<keyword evidence="2" id="KW-1185">Reference proteome</keyword>
<protein>
    <submittedName>
        <fullName evidence="1">DNA end protector during packaging</fullName>
    </submittedName>
</protein>
<dbReference type="Proteomes" id="UP000226396">
    <property type="component" value="Segment"/>
</dbReference>
<evidence type="ECO:0000313" key="1">
    <source>
        <dbReference type="EMBL" id="ASV44607.1"/>
    </source>
</evidence>
<dbReference type="EMBL" id="MF403007">
    <property type="protein sequence ID" value="ASV44607.1"/>
    <property type="molecule type" value="Genomic_DNA"/>
</dbReference>
<sequence>MAEEDKDVQKTFDEIVKSLERGMSSSEIAKRQRESIAYFSGRNNAKTVDTGRANLSMMTKGQRGVSDLIPGTMMTYAYSAKNAETLPYWDRFPLIVFLDVQKNGNLLALNMHYLPPDFRAKILAELMKTVTAKELRHDVRMRITYEKCQRIAAFQPLQFALKSYIPQRISTKIVRIQPDAWHHAIFFPSQMFVNASERKVWSDFRRFR</sequence>
<dbReference type="GeneID" id="77938964"/>
<name>A0A223W0G3_9CAUD</name>
<organism evidence="1 2">
    <name type="scientific">Agrobacterium phage Atu_ph04</name>
    <dbReference type="NCBI Taxonomy" id="2024263"/>
    <lineage>
        <taxon>Viruses</taxon>
        <taxon>Duplodnaviria</taxon>
        <taxon>Heunggongvirae</taxon>
        <taxon>Uroviricota</taxon>
        <taxon>Caudoviricetes</taxon>
        <taxon>Pootjesviridae</taxon>
        <taxon>Rollinsvirus</taxon>
        <taxon>Rollinsvirus ph04</taxon>
    </lineage>
</organism>
<accession>A0A223W0G3</accession>
<proteinExistence type="predicted"/>
<dbReference type="KEGG" id="vg:77938964"/>